<reference evidence="5" key="1">
    <citation type="journal article" date="2018" name="Genome Biol.">
        <title>SKESA: strategic k-mer extension for scrupulous assemblies.</title>
        <authorList>
            <person name="Souvorov A."/>
            <person name="Agarwala R."/>
            <person name="Lipman D.J."/>
        </authorList>
    </citation>
    <scope>NUCLEOTIDE SEQUENCE</scope>
    <source>
        <strain evidence="5">BCW_3452</strain>
    </source>
</reference>
<dbReference type="AlphaFoldDB" id="A0A8H9N4C9"/>
<dbReference type="InterPro" id="IPR018060">
    <property type="entry name" value="HTH_AraC"/>
</dbReference>
<dbReference type="PANTHER" id="PTHR47894">
    <property type="entry name" value="HTH-TYPE TRANSCRIPTIONAL REGULATOR GADX"/>
    <property type="match status" value="1"/>
</dbReference>
<accession>A0A8H9N4C9</accession>
<evidence type="ECO:0000256" key="3">
    <source>
        <dbReference type="ARBA" id="ARBA00023163"/>
    </source>
</evidence>
<dbReference type="SMART" id="SM00342">
    <property type="entry name" value="HTH_ARAC"/>
    <property type="match status" value="1"/>
</dbReference>
<dbReference type="InterPro" id="IPR020449">
    <property type="entry name" value="Tscrpt_reg_AraC-type_HTH"/>
</dbReference>
<dbReference type="PRINTS" id="PR00032">
    <property type="entry name" value="HTHARAC"/>
</dbReference>
<reference evidence="5" key="2">
    <citation type="submission" date="2019-01" db="EMBL/GenBank/DDBJ databases">
        <authorList>
            <consortium name="NCBI Pathogen Detection Project"/>
        </authorList>
    </citation>
    <scope>NUCLEOTIDE SEQUENCE</scope>
    <source>
        <strain evidence="5">BCW_3452</strain>
    </source>
</reference>
<keyword evidence="1" id="KW-0805">Transcription regulation</keyword>
<dbReference type="Pfam" id="PF12833">
    <property type="entry name" value="HTH_18"/>
    <property type="match status" value="1"/>
</dbReference>
<dbReference type="Pfam" id="PF12625">
    <property type="entry name" value="Arabinose_bd"/>
    <property type="match status" value="1"/>
</dbReference>
<evidence type="ECO:0000256" key="2">
    <source>
        <dbReference type="ARBA" id="ARBA00023125"/>
    </source>
</evidence>
<proteinExistence type="predicted"/>
<gene>
    <name evidence="5" type="ORF">I7730_22510</name>
</gene>
<comment type="caution">
    <text evidence="5">The sequence shown here is derived from an EMBL/GenBank/DDBJ whole genome shotgun (WGS) entry which is preliminary data.</text>
</comment>
<feature type="domain" description="HTH araC/xylS-type" evidence="4">
    <location>
        <begin position="234"/>
        <end position="331"/>
    </location>
</feature>
<dbReference type="Gene3D" id="1.10.10.60">
    <property type="entry name" value="Homeodomain-like"/>
    <property type="match status" value="1"/>
</dbReference>
<dbReference type="InterPro" id="IPR032687">
    <property type="entry name" value="AraC-type_N"/>
</dbReference>
<dbReference type="GO" id="GO:0005829">
    <property type="term" value="C:cytosol"/>
    <property type="evidence" value="ECO:0007669"/>
    <property type="project" value="TreeGrafter"/>
</dbReference>
<dbReference type="SUPFAM" id="SSF46689">
    <property type="entry name" value="Homeodomain-like"/>
    <property type="match status" value="1"/>
</dbReference>
<sequence>MDIKSVRFIRAISIVNLYFNAKQMYGLDNEQLVIPHSVFKQPMNLIPLSEVNRMYAQLEQVTEPDFILNLTSGVDIAKFGAVGRWLFSGHDLSTTIRRINYGVSCLQSGAFLAGAQIGAILKWTYDNPFIHSDVKVHDSIRIAVFMTKVLREYLGEDFCPKRVMISGSRQNRQRYQDFFGCEIGWNHKRTEVWIHSDERLAVRQKKPIANKRLAMNFADLDDLLNMPVPDDELKSIYELVNYSCHYGLPTLNRVAELISMSEQQLQRRLHALGLNFSTVCGYVLSNQAVNALTQGVTIEDVSRRLGYTNIASFNRMFKKHRGVTPKEYLQRFHDVR</sequence>
<dbReference type="PANTHER" id="PTHR47894:SF4">
    <property type="entry name" value="HTH-TYPE TRANSCRIPTIONAL REGULATOR GADX"/>
    <property type="match status" value="1"/>
</dbReference>
<dbReference type="GO" id="GO:0003700">
    <property type="term" value="F:DNA-binding transcription factor activity"/>
    <property type="evidence" value="ECO:0007669"/>
    <property type="project" value="InterPro"/>
</dbReference>
<dbReference type="GO" id="GO:0000976">
    <property type="term" value="F:transcription cis-regulatory region binding"/>
    <property type="evidence" value="ECO:0007669"/>
    <property type="project" value="TreeGrafter"/>
</dbReference>
<dbReference type="EMBL" id="DACRBY010000043">
    <property type="protein sequence ID" value="HAS8542567.1"/>
    <property type="molecule type" value="Genomic_DNA"/>
</dbReference>
<keyword evidence="2" id="KW-0238">DNA-binding</keyword>
<dbReference type="InterPro" id="IPR009057">
    <property type="entry name" value="Homeodomain-like_sf"/>
</dbReference>
<protein>
    <submittedName>
        <fullName evidence="5">AraC family transcriptional regulator</fullName>
    </submittedName>
</protein>
<dbReference type="PROSITE" id="PS01124">
    <property type="entry name" value="HTH_ARAC_FAMILY_2"/>
    <property type="match status" value="1"/>
</dbReference>
<name>A0A8H9N4C9_VIBVL</name>
<organism evidence="5">
    <name type="scientific">Vibrio vulnificus</name>
    <dbReference type="NCBI Taxonomy" id="672"/>
    <lineage>
        <taxon>Bacteria</taxon>
        <taxon>Pseudomonadati</taxon>
        <taxon>Pseudomonadota</taxon>
        <taxon>Gammaproteobacteria</taxon>
        <taxon>Vibrionales</taxon>
        <taxon>Vibrionaceae</taxon>
        <taxon>Vibrio</taxon>
    </lineage>
</organism>
<evidence type="ECO:0000256" key="1">
    <source>
        <dbReference type="ARBA" id="ARBA00023015"/>
    </source>
</evidence>
<dbReference type="Proteomes" id="UP000863257">
    <property type="component" value="Unassembled WGS sequence"/>
</dbReference>
<evidence type="ECO:0000313" key="5">
    <source>
        <dbReference type="EMBL" id="HAS8542567.1"/>
    </source>
</evidence>
<dbReference type="RefSeq" id="WP_130193733.1">
    <property type="nucleotide sequence ID" value="NZ_CP035783.1"/>
</dbReference>
<evidence type="ECO:0000259" key="4">
    <source>
        <dbReference type="PROSITE" id="PS01124"/>
    </source>
</evidence>
<keyword evidence="3" id="KW-0804">Transcription</keyword>